<dbReference type="CDD" id="cd06587">
    <property type="entry name" value="VOC"/>
    <property type="match status" value="1"/>
</dbReference>
<dbReference type="InterPro" id="IPR037523">
    <property type="entry name" value="VOC_core"/>
</dbReference>
<dbReference type="OrthoDB" id="9804944at2"/>
<dbReference type="InterPro" id="IPR029068">
    <property type="entry name" value="Glyas_Bleomycin-R_OHBP_Dase"/>
</dbReference>
<dbReference type="eggNOG" id="COG0346">
    <property type="taxonomic scope" value="Bacteria"/>
</dbReference>
<dbReference type="Proteomes" id="UP000005615">
    <property type="component" value="Unassembled WGS sequence"/>
</dbReference>
<dbReference type="STRING" id="2518989.IMCC3088_1883"/>
<dbReference type="PROSITE" id="PS51819">
    <property type="entry name" value="VOC"/>
    <property type="match status" value="1"/>
</dbReference>
<dbReference type="PANTHER" id="PTHR21366">
    <property type="entry name" value="GLYOXALASE FAMILY PROTEIN"/>
    <property type="match status" value="1"/>
</dbReference>
<accession>F3L2V9</accession>
<dbReference type="Pfam" id="PF00903">
    <property type="entry name" value="Glyoxalase"/>
    <property type="match status" value="1"/>
</dbReference>
<name>F3L2V9_9GAMM</name>
<dbReference type="RefSeq" id="WP_009576117.1">
    <property type="nucleotide sequence ID" value="NZ_AEIG01000056.1"/>
</dbReference>
<dbReference type="EMBL" id="AEIG01000056">
    <property type="protein sequence ID" value="EGG29310.1"/>
    <property type="molecule type" value="Genomic_DNA"/>
</dbReference>
<dbReference type="Gene3D" id="3.10.180.10">
    <property type="entry name" value="2,3-Dihydroxybiphenyl 1,2-Dioxygenase, domain 1"/>
    <property type="match status" value="1"/>
</dbReference>
<evidence type="ECO:0000313" key="2">
    <source>
        <dbReference type="Proteomes" id="UP000005615"/>
    </source>
</evidence>
<keyword evidence="2" id="KW-1185">Reference proteome</keyword>
<comment type="caution">
    <text evidence="1">The sequence shown here is derived from an EMBL/GenBank/DDBJ whole genome shotgun (WGS) entry which is preliminary data.</text>
</comment>
<dbReference type="InterPro" id="IPR050383">
    <property type="entry name" value="GlyoxalaseI/FosfomycinResist"/>
</dbReference>
<sequence>MIEPRVISRIHHAAYRCRDAEQTRWFYEDVLGLRLRAALAFDHLPGSEESRRYMHLFFELGNGGFIAFFDSPEDATPAHFERKDSFDVHVALEVDGEEALLAMQKRIQSYGKSCLGPVDHGFVQSCYMYDPNGLQVEITTMTSNHDEVMAHEQTVSRSSIANWSKETRAHKLALFGTDALDKRA</sequence>
<dbReference type="AlphaFoldDB" id="F3L2V9"/>
<gene>
    <name evidence="1" type="ORF">IMCC3088_1883</name>
</gene>
<dbReference type="SUPFAM" id="SSF54593">
    <property type="entry name" value="Glyoxalase/Bleomycin resistance protein/Dihydroxybiphenyl dioxygenase"/>
    <property type="match status" value="1"/>
</dbReference>
<dbReference type="PANTHER" id="PTHR21366:SF31">
    <property type="entry name" value="METALLOTHIOL TRANSFERASE FOSB"/>
    <property type="match status" value="1"/>
</dbReference>
<evidence type="ECO:0000313" key="1">
    <source>
        <dbReference type="EMBL" id="EGG29310.1"/>
    </source>
</evidence>
<dbReference type="InterPro" id="IPR004360">
    <property type="entry name" value="Glyas_Fos-R_dOase_dom"/>
</dbReference>
<reference evidence="1 2" key="1">
    <citation type="journal article" date="2011" name="J. Bacteriol.">
        <title>Genome sequence of strain IMCC3088, a proteorhodopsin-containing marine bacterium belonging to the OM60/NOR5 clade.</title>
        <authorList>
            <person name="Jang Y."/>
            <person name="Oh H.M."/>
            <person name="Kang I."/>
            <person name="Lee K."/>
            <person name="Yang S.J."/>
            <person name="Cho J.C."/>
        </authorList>
    </citation>
    <scope>NUCLEOTIDE SEQUENCE [LARGE SCALE GENOMIC DNA]</scope>
    <source>
        <strain evidence="1 2">IMCC3088</strain>
    </source>
</reference>
<protein>
    <submittedName>
        <fullName evidence="1">Glyoxalase family protein</fullName>
    </submittedName>
</protein>
<proteinExistence type="predicted"/>
<organism evidence="1 2">
    <name type="scientific">Aequoribacter fuscus</name>
    <dbReference type="NCBI Taxonomy" id="2518989"/>
    <lineage>
        <taxon>Bacteria</taxon>
        <taxon>Pseudomonadati</taxon>
        <taxon>Pseudomonadota</taxon>
        <taxon>Gammaproteobacteria</taxon>
        <taxon>Cellvibrionales</taxon>
        <taxon>Halieaceae</taxon>
        <taxon>Aequoribacter</taxon>
    </lineage>
</organism>